<dbReference type="EMBL" id="JAFMYU010000006">
    <property type="protein sequence ID" value="MBO0931396.1"/>
    <property type="molecule type" value="Genomic_DNA"/>
</dbReference>
<proteinExistence type="predicted"/>
<keyword evidence="2" id="KW-1185">Reference proteome</keyword>
<reference evidence="1 2" key="1">
    <citation type="submission" date="2021-03" db="EMBL/GenBank/DDBJ databases">
        <title>Fibrella sp. HMF5036 genome sequencing and assembly.</title>
        <authorList>
            <person name="Kang H."/>
            <person name="Kim H."/>
            <person name="Bae S."/>
            <person name="Joh K."/>
        </authorList>
    </citation>
    <scope>NUCLEOTIDE SEQUENCE [LARGE SCALE GENOMIC DNA]</scope>
    <source>
        <strain evidence="1 2">HMF5036</strain>
    </source>
</reference>
<dbReference type="AlphaFoldDB" id="A0A939G3V8"/>
<evidence type="ECO:0000313" key="2">
    <source>
        <dbReference type="Proteomes" id="UP000664795"/>
    </source>
</evidence>
<dbReference type="Proteomes" id="UP000664795">
    <property type="component" value="Unassembled WGS sequence"/>
</dbReference>
<protein>
    <submittedName>
        <fullName evidence="1">WbqC family protein</fullName>
    </submittedName>
</protein>
<gene>
    <name evidence="1" type="ORF">J2I48_10345</name>
</gene>
<accession>A0A939G3V8</accession>
<evidence type="ECO:0000313" key="1">
    <source>
        <dbReference type="EMBL" id="MBO0931396.1"/>
    </source>
</evidence>
<organism evidence="1 2">
    <name type="scientific">Fibrella aquatilis</name>
    <dbReference type="NCBI Taxonomy" id="2817059"/>
    <lineage>
        <taxon>Bacteria</taxon>
        <taxon>Pseudomonadati</taxon>
        <taxon>Bacteroidota</taxon>
        <taxon>Cytophagia</taxon>
        <taxon>Cytophagales</taxon>
        <taxon>Spirosomataceae</taxon>
        <taxon>Fibrella</taxon>
    </lineage>
</organism>
<dbReference type="Pfam" id="PF08889">
    <property type="entry name" value="WbqC"/>
    <property type="match status" value="1"/>
</dbReference>
<comment type="caution">
    <text evidence="1">The sequence shown here is derived from an EMBL/GenBank/DDBJ whole genome shotgun (WGS) entry which is preliminary data.</text>
</comment>
<sequence>MTQATEVLIDAHENYQKQSYRNRCYVLTSNRIDCLTVPVLGGTKKPPIREVQVDYAQHWIDRHVRCLQSAYAKAPYFEYVMPEVEAILNRRYPLLFDLNWALLTFCRTWLRLKTPVNLTEWYVRDPQPGLFDARGKVLPAQRAETGLFGPQRPYLQNFGPEFVPNLSILDLMFAGETLSE</sequence>
<name>A0A939G3V8_9BACT</name>
<dbReference type="InterPro" id="IPR014985">
    <property type="entry name" value="WbqC"/>
</dbReference>